<feature type="domain" description="Histidine kinase" evidence="8">
    <location>
        <begin position="225"/>
        <end position="438"/>
    </location>
</feature>
<dbReference type="InterPro" id="IPR036890">
    <property type="entry name" value="HATPase_C_sf"/>
</dbReference>
<evidence type="ECO:0000256" key="2">
    <source>
        <dbReference type="ARBA" id="ARBA00012438"/>
    </source>
</evidence>
<keyword evidence="4" id="KW-0808">Transferase</keyword>
<evidence type="ECO:0000259" key="8">
    <source>
        <dbReference type="PROSITE" id="PS50109"/>
    </source>
</evidence>
<protein>
    <recommendedName>
        <fullName evidence="2">histidine kinase</fullName>
        <ecNumber evidence="2">2.7.13.3</ecNumber>
    </recommendedName>
</protein>
<dbReference type="Gene3D" id="1.10.287.130">
    <property type="match status" value="1"/>
</dbReference>
<dbReference type="SUPFAM" id="SSF47384">
    <property type="entry name" value="Homodimeric domain of signal transducing histidine kinase"/>
    <property type="match status" value="1"/>
</dbReference>
<keyword evidence="10" id="KW-1185">Reference proteome</keyword>
<dbReference type="InterPro" id="IPR004358">
    <property type="entry name" value="Sig_transdc_His_kin-like_C"/>
</dbReference>
<organism evidence="9 10">
    <name type="scientific">Labilithrix luteola</name>
    <dbReference type="NCBI Taxonomy" id="1391654"/>
    <lineage>
        <taxon>Bacteria</taxon>
        <taxon>Pseudomonadati</taxon>
        <taxon>Myxococcota</taxon>
        <taxon>Polyangia</taxon>
        <taxon>Polyangiales</taxon>
        <taxon>Labilitrichaceae</taxon>
        <taxon>Labilithrix</taxon>
    </lineage>
</organism>
<evidence type="ECO:0000256" key="6">
    <source>
        <dbReference type="ARBA" id="ARBA00023012"/>
    </source>
</evidence>
<keyword evidence="3" id="KW-0597">Phosphoprotein</keyword>
<dbReference type="GO" id="GO:0000155">
    <property type="term" value="F:phosphorelay sensor kinase activity"/>
    <property type="evidence" value="ECO:0007669"/>
    <property type="project" value="InterPro"/>
</dbReference>
<dbReference type="SMART" id="SM00388">
    <property type="entry name" value="HisKA"/>
    <property type="match status" value="1"/>
</dbReference>
<accession>A0A0K1Q8R9</accession>
<evidence type="ECO:0000256" key="3">
    <source>
        <dbReference type="ARBA" id="ARBA00022553"/>
    </source>
</evidence>
<dbReference type="InterPro" id="IPR003661">
    <property type="entry name" value="HisK_dim/P_dom"/>
</dbReference>
<dbReference type="EC" id="2.7.13.3" evidence="2"/>
<dbReference type="PANTHER" id="PTHR43711:SF1">
    <property type="entry name" value="HISTIDINE KINASE 1"/>
    <property type="match status" value="1"/>
</dbReference>
<reference evidence="9 10" key="1">
    <citation type="submission" date="2015-08" db="EMBL/GenBank/DDBJ databases">
        <authorList>
            <person name="Babu N.S."/>
            <person name="Beckwith C.J."/>
            <person name="Beseler K.G."/>
            <person name="Brison A."/>
            <person name="Carone J.V."/>
            <person name="Caskin T.P."/>
            <person name="Diamond M."/>
            <person name="Durham M.E."/>
            <person name="Foxe J.M."/>
            <person name="Go M."/>
            <person name="Henderson B.A."/>
            <person name="Jones I.B."/>
            <person name="McGettigan J.A."/>
            <person name="Micheletti S.J."/>
            <person name="Nasrallah M.E."/>
            <person name="Ortiz D."/>
            <person name="Piller C.R."/>
            <person name="Privatt S.R."/>
            <person name="Schneider S.L."/>
            <person name="Sharp S."/>
            <person name="Smith T.C."/>
            <person name="Stanton J.D."/>
            <person name="Ullery H.E."/>
            <person name="Wilson R.J."/>
            <person name="Serrano M.G."/>
            <person name="Buck G."/>
            <person name="Lee V."/>
            <person name="Wang Y."/>
            <person name="Carvalho R."/>
            <person name="Voegtly L."/>
            <person name="Shi R."/>
            <person name="Duckworth R."/>
            <person name="Johnson A."/>
            <person name="Loviza R."/>
            <person name="Walstead R."/>
            <person name="Shah Z."/>
            <person name="Kiflezghi M."/>
            <person name="Wade K."/>
            <person name="Ball S.L."/>
            <person name="Bradley K.W."/>
            <person name="Asai D.J."/>
            <person name="Bowman C.A."/>
            <person name="Russell D.A."/>
            <person name="Pope W.H."/>
            <person name="Jacobs-Sera D."/>
            <person name="Hendrix R.W."/>
            <person name="Hatfull G.F."/>
        </authorList>
    </citation>
    <scope>NUCLEOTIDE SEQUENCE [LARGE SCALE GENOMIC DNA]</scope>
    <source>
        <strain evidence="9 10">DSM 27648</strain>
    </source>
</reference>
<keyword evidence="7" id="KW-0812">Transmembrane</keyword>
<dbReference type="KEGG" id="llu:AKJ09_08859"/>
<dbReference type="CDD" id="cd00082">
    <property type="entry name" value="HisKA"/>
    <property type="match status" value="1"/>
</dbReference>
<keyword evidence="6" id="KW-0902">Two-component regulatory system</keyword>
<keyword evidence="5 9" id="KW-0418">Kinase</keyword>
<dbReference type="EMBL" id="CP012333">
    <property type="protein sequence ID" value="AKV02196.1"/>
    <property type="molecule type" value="Genomic_DNA"/>
</dbReference>
<dbReference type="InterPro" id="IPR050736">
    <property type="entry name" value="Sensor_HK_Regulatory"/>
</dbReference>
<dbReference type="SUPFAM" id="SSF55874">
    <property type="entry name" value="ATPase domain of HSP90 chaperone/DNA topoisomerase II/histidine kinase"/>
    <property type="match status" value="1"/>
</dbReference>
<evidence type="ECO:0000256" key="1">
    <source>
        <dbReference type="ARBA" id="ARBA00000085"/>
    </source>
</evidence>
<dbReference type="InterPro" id="IPR003594">
    <property type="entry name" value="HATPase_dom"/>
</dbReference>
<dbReference type="Gene3D" id="3.30.565.10">
    <property type="entry name" value="Histidine kinase-like ATPase, C-terminal domain"/>
    <property type="match status" value="1"/>
</dbReference>
<dbReference type="AlphaFoldDB" id="A0A0K1Q8R9"/>
<comment type="catalytic activity">
    <reaction evidence="1">
        <text>ATP + protein L-histidine = ADP + protein N-phospho-L-histidine.</text>
        <dbReference type="EC" id="2.7.13.3"/>
    </reaction>
</comment>
<keyword evidence="7" id="KW-0472">Membrane</keyword>
<dbReference type="Pfam" id="PF02518">
    <property type="entry name" value="HATPase_c"/>
    <property type="match status" value="1"/>
</dbReference>
<dbReference type="SMART" id="SM00387">
    <property type="entry name" value="HATPase_c"/>
    <property type="match status" value="1"/>
</dbReference>
<keyword evidence="7" id="KW-1133">Transmembrane helix</keyword>
<proteinExistence type="predicted"/>
<evidence type="ECO:0000256" key="5">
    <source>
        <dbReference type="ARBA" id="ARBA00022777"/>
    </source>
</evidence>
<evidence type="ECO:0000256" key="4">
    <source>
        <dbReference type="ARBA" id="ARBA00022679"/>
    </source>
</evidence>
<sequence>MLVGSFALTIASFVAASAVSEYRARGIEEAAESITGNALPTIDCLSRARSELREISLLLERVTDDHGGARNSADDLSRLSRTREALTAERNRCLALPTYPGEQAIEDRASARAGEMNASIDEVLRQYEAGNRQASAQELDSKTQPAIDRLDAEMVDEIDLNAGQSTALGARIAQLRASSRRTGAVLNALSAVLAATAAFVMVRILRRFARLMETRVSDFELFAGRVAHDIRSPLASVGLALDLTKRNPELGLKKGVLDRATTTLQRVGQLVDGLLLFARAGKAPEEGTMANVGETLAGVVDDMRPSAEQNGITLELEPVEADLTASCSPGVFVSLISNLLGNAIKFMGTSDVRRVVVRARDLGRSVLVEVSDTGPGVPSSEKDRIFDPYVRAADAAIPGIGLGLATVRRLAEAHGGTVGVRENVDRGSVFWFELPKAGAPSRRTVGHDLALVR</sequence>
<dbReference type="InterPro" id="IPR036097">
    <property type="entry name" value="HisK_dim/P_sf"/>
</dbReference>
<dbReference type="STRING" id="1391654.AKJ09_08859"/>
<dbReference type="Proteomes" id="UP000064967">
    <property type="component" value="Chromosome"/>
</dbReference>
<gene>
    <name evidence="9" type="ORF">AKJ09_08859</name>
</gene>
<dbReference type="PRINTS" id="PR00344">
    <property type="entry name" value="BCTRLSENSOR"/>
</dbReference>
<evidence type="ECO:0000256" key="7">
    <source>
        <dbReference type="SAM" id="Phobius"/>
    </source>
</evidence>
<dbReference type="PROSITE" id="PS50109">
    <property type="entry name" value="HIS_KIN"/>
    <property type="match status" value="1"/>
</dbReference>
<evidence type="ECO:0000313" key="10">
    <source>
        <dbReference type="Proteomes" id="UP000064967"/>
    </source>
</evidence>
<dbReference type="InterPro" id="IPR005467">
    <property type="entry name" value="His_kinase_dom"/>
</dbReference>
<name>A0A0K1Q8R9_9BACT</name>
<dbReference type="PANTHER" id="PTHR43711">
    <property type="entry name" value="TWO-COMPONENT HISTIDINE KINASE"/>
    <property type="match status" value="1"/>
</dbReference>
<evidence type="ECO:0000313" key="9">
    <source>
        <dbReference type="EMBL" id="AKV02196.1"/>
    </source>
</evidence>
<dbReference type="Pfam" id="PF00512">
    <property type="entry name" value="HisKA"/>
    <property type="match status" value="1"/>
</dbReference>
<feature type="transmembrane region" description="Helical" evidence="7">
    <location>
        <begin position="184"/>
        <end position="205"/>
    </location>
</feature>